<proteinExistence type="predicted"/>
<gene>
    <name evidence="1" type="ORF">O2N63_06920</name>
</gene>
<evidence type="ECO:0008006" key="3">
    <source>
        <dbReference type="Google" id="ProtNLM"/>
    </source>
</evidence>
<keyword evidence="2" id="KW-1185">Reference proteome</keyword>
<dbReference type="SUPFAM" id="SSF52540">
    <property type="entry name" value="P-loop containing nucleoside triphosphate hydrolases"/>
    <property type="match status" value="1"/>
</dbReference>
<accession>A0ABT4VZY2</accession>
<dbReference type="InterPro" id="IPR027417">
    <property type="entry name" value="P-loop_NTPase"/>
</dbReference>
<reference evidence="1 2" key="1">
    <citation type="submission" date="2023-01" db="EMBL/GenBank/DDBJ databases">
        <authorList>
            <person name="Yoon J.-W."/>
        </authorList>
    </citation>
    <scope>NUCLEOTIDE SEQUENCE [LARGE SCALE GENOMIC DNA]</scope>
    <source>
        <strain evidence="1 2">KMU-50</strain>
    </source>
</reference>
<dbReference type="Gene3D" id="3.40.50.300">
    <property type="entry name" value="P-loop containing nucleotide triphosphate hydrolases"/>
    <property type="match status" value="1"/>
</dbReference>
<name>A0ABT4VZY2_9RHOB</name>
<dbReference type="EMBL" id="JAQIIO010000003">
    <property type="protein sequence ID" value="MDA5093817.1"/>
    <property type="molecule type" value="Genomic_DNA"/>
</dbReference>
<protein>
    <recommendedName>
        <fullName evidence="3">Protein ImuA</fullName>
    </recommendedName>
</protein>
<evidence type="ECO:0000313" key="1">
    <source>
        <dbReference type="EMBL" id="MDA5093817.1"/>
    </source>
</evidence>
<sequence>MSTRFADLFPPRRGRTHEVTGAGAHAFAALLAGRLKGDVVWLIEAWRSDTLNPLGIFPFCDPSKLLMVHAPSPTDLLAAMEEALRSGSVALVVAEVSEALSLKAGRRLQLAAEAGRVTGLVIIPEGKGSNAAQTRWRAEPLPPAQTTLSDHRPGPPRWRWSLVKNKAGATPAWDVMWTLSGKEDRHDEYADIHTGKTGHLSVVAASGERAVSAPLPL</sequence>
<dbReference type="RefSeq" id="WP_271053526.1">
    <property type="nucleotide sequence ID" value="NZ_JAQIIO010000003.1"/>
</dbReference>
<evidence type="ECO:0000313" key="2">
    <source>
        <dbReference type="Proteomes" id="UP001528040"/>
    </source>
</evidence>
<comment type="caution">
    <text evidence="1">The sequence shown here is derived from an EMBL/GenBank/DDBJ whole genome shotgun (WGS) entry which is preliminary data.</text>
</comment>
<dbReference type="Proteomes" id="UP001528040">
    <property type="component" value="Unassembled WGS sequence"/>
</dbReference>
<organism evidence="1 2">
    <name type="scientific">Aliiroseovarius salicola</name>
    <dbReference type="NCBI Taxonomy" id="3009082"/>
    <lineage>
        <taxon>Bacteria</taxon>
        <taxon>Pseudomonadati</taxon>
        <taxon>Pseudomonadota</taxon>
        <taxon>Alphaproteobacteria</taxon>
        <taxon>Rhodobacterales</taxon>
        <taxon>Paracoccaceae</taxon>
        <taxon>Aliiroseovarius</taxon>
    </lineage>
</organism>